<evidence type="ECO:0000259" key="4">
    <source>
        <dbReference type="PROSITE" id="PS50110"/>
    </source>
</evidence>
<keyword evidence="6" id="KW-1185">Reference proteome</keyword>
<dbReference type="InParanoid" id="A0A2K3CZS0"/>
<evidence type="ECO:0000313" key="5">
    <source>
        <dbReference type="EMBL" id="PNW73783.1"/>
    </source>
</evidence>
<dbReference type="PANTHER" id="PTHR43874:SF7">
    <property type="entry name" value="TWO-COMPONENT RESPONSE REGULATOR ARR10"/>
    <property type="match status" value="1"/>
</dbReference>
<dbReference type="Pfam" id="PF00072">
    <property type="entry name" value="Response_reg"/>
    <property type="match status" value="1"/>
</dbReference>
<dbReference type="AlphaFoldDB" id="A0A2K3CZS0"/>
<dbReference type="GO" id="GO:0005829">
    <property type="term" value="C:cytosol"/>
    <property type="evidence" value="ECO:0000318"/>
    <property type="project" value="GO_Central"/>
</dbReference>
<dbReference type="GO" id="GO:0009736">
    <property type="term" value="P:cytokinin-activated signaling pathway"/>
    <property type="evidence" value="ECO:0007669"/>
    <property type="project" value="InterPro"/>
</dbReference>
<evidence type="ECO:0000256" key="1">
    <source>
        <dbReference type="ARBA" id="ARBA00023012"/>
    </source>
</evidence>
<dbReference type="PROSITE" id="PS50110">
    <property type="entry name" value="RESPONSE_REGULATORY"/>
    <property type="match status" value="1"/>
</dbReference>
<feature type="domain" description="Response regulatory" evidence="4">
    <location>
        <begin position="26"/>
        <end position="141"/>
    </location>
</feature>
<evidence type="ECO:0000256" key="3">
    <source>
        <dbReference type="SAM" id="MobiDB-lite"/>
    </source>
</evidence>
<organism evidence="5 6">
    <name type="scientific">Chlamydomonas reinhardtii</name>
    <name type="common">Chlamydomonas smithii</name>
    <dbReference type="NCBI Taxonomy" id="3055"/>
    <lineage>
        <taxon>Eukaryota</taxon>
        <taxon>Viridiplantae</taxon>
        <taxon>Chlorophyta</taxon>
        <taxon>core chlorophytes</taxon>
        <taxon>Chlorophyceae</taxon>
        <taxon>CS clade</taxon>
        <taxon>Chlamydomonadales</taxon>
        <taxon>Chlamydomonadaceae</taxon>
        <taxon>Chlamydomonas</taxon>
    </lineage>
</organism>
<dbReference type="KEGG" id="cre:CHLRE_13g572450v5"/>
<dbReference type="GO" id="GO:0006355">
    <property type="term" value="P:regulation of DNA-templated transcription"/>
    <property type="evidence" value="ECO:0000318"/>
    <property type="project" value="GO_Central"/>
</dbReference>
<dbReference type="GO" id="GO:0000976">
    <property type="term" value="F:transcription cis-regulatory region binding"/>
    <property type="evidence" value="ECO:0000318"/>
    <property type="project" value="GO_Central"/>
</dbReference>
<feature type="compositionally biased region" description="Gly residues" evidence="3">
    <location>
        <begin position="437"/>
        <end position="446"/>
    </location>
</feature>
<sequence>MALDLSSLRAQLPGLANRPNFPSDLSVLLLDPDFKARQEVEAQLKENNYAVTPCSCSFEAAAHLQDADKHFDLLLADVRCMQQQSAEHKAVVQAAKSIPLVLMSESGAPNEVMLGIKLGAVDFLEKPLSPLKLKNIWQHLVRRMLSASAKAEKKAAAHTVREAANNNAAGSATASPEDSSSQGHAAHSAGFCGGESGSHASTSDQAQVKAALMDCDADMETSSMDCMEALTAGMARASAADSTMHADIPGAAGPCVSGDSPHLKCGRPHALKYKASRLSMPGNANLPGAAAGSGSGAAAGTSGGSGGSGAAATTTASVGAVGGGGGGSAGSSGAPKPAMGYPAGQMPALPSNIPGIAWGLPTNPLQISPKAPAGMSGLMASMPMGWPMGPMGPMPPPAAFFSMMMGGGASPSPSVSSMSMGGCPSGPLGAALTATNGSGGAAGAAGAGASMPPPHHHGSHQHGHGMHGSASCMTLPSMGAAAAAAVVAGGGALCMKRADSAPLPAISGGCISLGSGATTMTGMGMGMGGGGGGGMPVGASMDVLSGMGMGMAANAAGLMPPPPARPPAVPSSGGAGSGPGLSKAELFAGMGGAEGERGTMPPIGLSLKKSASLVDIISQTLKHSGALPAY</sequence>
<dbReference type="Gramene" id="PNW73783">
    <property type="protein sequence ID" value="PNW73783"/>
    <property type="gene ID" value="CHLRE_13g572450v5"/>
</dbReference>
<dbReference type="ExpressionAtlas" id="A0A2K3CZS0">
    <property type="expression patterns" value="baseline and differential"/>
</dbReference>
<feature type="compositionally biased region" description="Low complexity" evidence="3">
    <location>
        <begin position="163"/>
        <end position="190"/>
    </location>
</feature>
<dbReference type="SMART" id="SM00448">
    <property type="entry name" value="REC"/>
    <property type="match status" value="1"/>
</dbReference>
<dbReference type="SUPFAM" id="SSF52172">
    <property type="entry name" value="CheY-like"/>
    <property type="match status" value="1"/>
</dbReference>
<feature type="region of interest" description="Disordered" evidence="3">
    <location>
        <begin position="156"/>
        <end position="205"/>
    </location>
</feature>
<proteinExistence type="predicted"/>
<dbReference type="OMA" id="MHADIPG"/>
<reference evidence="5 6" key="1">
    <citation type="journal article" date="2007" name="Science">
        <title>The Chlamydomonas genome reveals the evolution of key animal and plant functions.</title>
        <authorList>
            <person name="Merchant S.S."/>
            <person name="Prochnik S.E."/>
            <person name="Vallon O."/>
            <person name="Harris E.H."/>
            <person name="Karpowicz S.J."/>
            <person name="Witman G.B."/>
            <person name="Terry A."/>
            <person name="Salamov A."/>
            <person name="Fritz-Laylin L.K."/>
            <person name="Marechal-Drouard L."/>
            <person name="Marshall W.F."/>
            <person name="Qu L.H."/>
            <person name="Nelson D.R."/>
            <person name="Sanderfoot A.A."/>
            <person name="Spalding M.H."/>
            <person name="Kapitonov V.V."/>
            <person name="Ren Q."/>
            <person name="Ferris P."/>
            <person name="Lindquist E."/>
            <person name="Shapiro H."/>
            <person name="Lucas S.M."/>
            <person name="Grimwood J."/>
            <person name="Schmutz J."/>
            <person name="Cardol P."/>
            <person name="Cerutti H."/>
            <person name="Chanfreau G."/>
            <person name="Chen C.L."/>
            <person name="Cognat V."/>
            <person name="Croft M.T."/>
            <person name="Dent R."/>
            <person name="Dutcher S."/>
            <person name="Fernandez E."/>
            <person name="Fukuzawa H."/>
            <person name="Gonzalez-Ballester D."/>
            <person name="Gonzalez-Halphen D."/>
            <person name="Hallmann A."/>
            <person name="Hanikenne M."/>
            <person name="Hippler M."/>
            <person name="Inwood W."/>
            <person name="Jabbari K."/>
            <person name="Kalanon M."/>
            <person name="Kuras R."/>
            <person name="Lefebvre P.A."/>
            <person name="Lemaire S.D."/>
            <person name="Lobanov A.V."/>
            <person name="Lohr M."/>
            <person name="Manuell A."/>
            <person name="Meier I."/>
            <person name="Mets L."/>
            <person name="Mittag M."/>
            <person name="Mittelmeier T."/>
            <person name="Moroney J.V."/>
            <person name="Moseley J."/>
            <person name="Napoli C."/>
            <person name="Nedelcu A.M."/>
            <person name="Niyogi K."/>
            <person name="Novoselov S.V."/>
            <person name="Paulsen I.T."/>
            <person name="Pazour G."/>
            <person name="Purton S."/>
            <person name="Ral J.P."/>
            <person name="Riano-Pachon D.M."/>
            <person name="Riekhof W."/>
            <person name="Rymarquis L."/>
            <person name="Schroda M."/>
            <person name="Stern D."/>
            <person name="Umen J."/>
            <person name="Willows R."/>
            <person name="Wilson N."/>
            <person name="Zimmer S.L."/>
            <person name="Allmer J."/>
            <person name="Balk J."/>
            <person name="Bisova K."/>
            <person name="Chen C.J."/>
            <person name="Elias M."/>
            <person name="Gendler K."/>
            <person name="Hauser C."/>
            <person name="Lamb M.R."/>
            <person name="Ledford H."/>
            <person name="Long J.C."/>
            <person name="Minagawa J."/>
            <person name="Page M.D."/>
            <person name="Pan J."/>
            <person name="Pootakham W."/>
            <person name="Roje S."/>
            <person name="Rose A."/>
            <person name="Stahlberg E."/>
            <person name="Terauchi A.M."/>
            <person name="Yang P."/>
            <person name="Ball S."/>
            <person name="Bowler C."/>
            <person name="Dieckmann C.L."/>
            <person name="Gladyshev V.N."/>
            <person name="Green P."/>
            <person name="Jorgensen R."/>
            <person name="Mayfield S."/>
            <person name="Mueller-Roeber B."/>
            <person name="Rajamani S."/>
            <person name="Sayre R.T."/>
            <person name="Brokstein P."/>
            <person name="Dubchak I."/>
            <person name="Goodstein D."/>
            <person name="Hornick L."/>
            <person name="Huang Y.W."/>
            <person name="Jhaveri J."/>
            <person name="Luo Y."/>
            <person name="Martinez D."/>
            <person name="Ngau W.C."/>
            <person name="Otillar B."/>
            <person name="Poliakov A."/>
            <person name="Porter A."/>
            <person name="Szajkowski L."/>
            <person name="Werner G."/>
            <person name="Zhou K."/>
            <person name="Grigoriev I.V."/>
            <person name="Rokhsar D.S."/>
            <person name="Grossman A.R."/>
        </authorList>
    </citation>
    <scope>NUCLEOTIDE SEQUENCE [LARGE SCALE GENOMIC DNA]</scope>
    <source>
        <strain evidence="6">CC-503</strain>
    </source>
</reference>
<dbReference type="EMBL" id="CM008974">
    <property type="protein sequence ID" value="PNW73783.1"/>
    <property type="molecule type" value="Genomic_DNA"/>
</dbReference>
<evidence type="ECO:0000256" key="2">
    <source>
        <dbReference type="PROSITE-ProRule" id="PRU00169"/>
    </source>
</evidence>
<dbReference type="InterPro" id="IPR011006">
    <property type="entry name" value="CheY-like_superfamily"/>
</dbReference>
<feature type="compositionally biased region" description="Gly residues" evidence="3">
    <location>
        <begin position="291"/>
        <end position="309"/>
    </location>
</feature>
<dbReference type="Proteomes" id="UP000006906">
    <property type="component" value="Chromosome 13"/>
</dbReference>
<accession>A0A2K3CZS0</accession>
<dbReference type="Gene3D" id="3.40.50.2300">
    <property type="match status" value="1"/>
</dbReference>
<dbReference type="OrthoDB" id="60033at2759"/>
<dbReference type="InterPro" id="IPR045279">
    <property type="entry name" value="ARR-like"/>
</dbReference>
<protein>
    <recommendedName>
        <fullName evidence="4">Response regulatory domain-containing protein</fullName>
    </recommendedName>
</protein>
<feature type="modified residue" description="4-aspartylphosphate" evidence="2">
    <location>
        <position position="77"/>
    </location>
</feature>
<evidence type="ECO:0000313" key="6">
    <source>
        <dbReference type="Proteomes" id="UP000006906"/>
    </source>
</evidence>
<dbReference type="GO" id="GO:0000156">
    <property type="term" value="F:phosphorelay response regulator activity"/>
    <property type="evidence" value="ECO:0000318"/>
    <property type="project" value="GO_Central"/>
</dbReference>
<gene>
    <name evidence="5" type="ORF">CHLRE_13g572450v5</name>
</gene>
<dbReference type="GeneID" id="5719164"/>
<dbReference type="InterPro" id="IPR001789">
    <property type="entry name" value="Sig_transdc_resp-reg_receiver"/>
</dbReference>
<keyword evidence="1" id="KW-0902">Two-component regulatory system</keyword>
<feature type="compositionally biased region" description="Basic residues" evidence="3">
    <location>
        <begin position="454"/>
        <end position="465"/>
    </location>
</feature>
<keyword evidence="2" id="KW-0597">Phosphoprotein</keyword>
<dbReference type="RefSeq" id="XP_042917369.1">
    <property type="nucleotide sequence ID" value="XM_043069394.1"/>
</dbReference>
<name>A0A2K3CZS0_CHLRE</name>
<feature type="region of interest" description="Disordered" evidence="3">
    <location>
        <begin position="289"/>
        <end position="312"/>
    </location>
</feature>
<feature type="region of interest" description="Disordered" evidence="3">
    <location>
        <begin position="437"/>
        <end position="469"/>
    </location>
</feature>
<dbReference type="PANTHER" id="PTHR43874">
    <property type="entry name" value="TWO-COMPONENT RESPONSE REGULATOR"/>
    <property type="match status" value="1"/>
</dbReference>
<dbReference type="GO" id="GO:0032993">
    <property type="term" value="C:protein-DNA complex"/>
    <property type="evidence" value="ECO:0000318"/>
    <property type="project" value="GO_Central"/>
</dbReference>